<name>A0A0D0CHR5_9AGAR</name>
<evidence type="ECO:0008006" key="3">
    <source>
        <dbReference type="Google" id="ProtNLM"/>
    </source>
</evidence>
<organism evidence="1 2">
    <name type="scientific">Collybiopsis luxurians FD-317 M1</name>
    <dbReference type="NCBI Taxonomy" id="944289"/>
    <lineage>
        <taxon>Eukaryota</taxon>
        <taxon>Fungi</taxon>
        <taxon>Dikarya</taxon>
        <taxon>Basidiomycota</taxon>
        <taxon>Agaricomycotina</taxon>
        <taxon>Agaricomycetes</taxon>
        <taxon>Agaricomycetidae</taxon>
        <taxon>Agaricales</taxon>
        <taxon>Marasmiineae</taxon>
        <taxon>Omphalotaceae</taxon>
        <taxon>Collybiopsis</taxon>
        <taxon>Collybiopsis luxurians</taxon>
    </lineage>
</organism>
<proteinExistence type="predicted"/>
<dbReference type="SUPFAM" id="SSF48403">
    <property type="entry name" value="Ankyrin repeat"/>
    <property type="match status" value="1"/>
</dbReference>
<keyword evidence="2" id="KW-1185">Reference proteome</keyword>
<dbReference type="PANTHER" id="PTHR46224:SF64">
    <property type="entry name" value="IQ MOTIF AND ANKYRIN REPEAT DOMAIN-CONTAINING PROTEIN 1"/>
    <property type="match status" value="1"/>
</dbReference>
<dbReference type="PANTHER" id="PTHR46224">
    <property type="entry name" value="ANKYRIN REPEAT FAMILY PROTEIN"/>
    <property type="match status" value="1"/>
</dbReference>
<dbReference type="HOGENOM" id="CLU_1713477_0_0_1"/>
<dbReference type="AlphaFoldDB" id="A0A0D0CHR5"/>
<sequence>MPNVNLCLTDGKYGNALLAAVAAENEGTVNVLLEKGADFNAQGGEYGNALLAVIAAENKGILNILLEKGANVNAQGGKYGNALQAAIARKNDGIVNVLPENEANSNLLVHNLAMLYIYSLLFPAVCCGPVHEPTEPSVNLNWTQGSGSGSVKL</sequence>
<dbReference type="OrthoDB" id="194358at2759"/>
<dbReference type="InterPro" id="IPR051616">
    <property type="entry name" value="Cul2-RING_E3_ligase_SR"/>
</dbReference>
<dbReference type="EMBL" id="KN834768">
    <property type="protein sequence ID" value="KIK62189.1"/>
    <property type="molecule type" value="Genomic_DNA"/>
</dbReference>
<reference evidence="1 2" key="1">
    <citation type="submission" date="2014-04" db="EMBL/GenBank/DDBJ databases">
        <title>Evolutionary Origins and Diversification of the Mycorrhizal Mutualists.</title>
        <authorList>
            <consortium name="DOE Joint Genome Institute"/>
            <consortium name="Mycorrhizal Genomics Consortium"/>
            <person name="Kohler A."/>
            <person name="Kuo A."/>
            <person name="Nagy L.G."/>
            <person name="Floudas D."/>
            <person name="Copeland A."/>
            <person name="Barry K.W."/>
            <person name="Cichocki N."/>
            <person name="Veneault-Fourrey C."/>
            <person name="LaButti K."/>
            <person name="Lindquist E.A."/>
            <person name="Lipzen A."/>
            <person name="Lundell T."/>
            <person name="Morin E."/>
            <person name="Murat C."/>
            <person name="Riley R."/>
            <person name="Ohm R."/>
            <person name="Sun H."/>
            <person name="Tunlid A."/>
            <person name="Henrissat B."/>
            <person name="Grigoriev I.V."/>
            <person name="Hibbett D.S."/>
            <person name="Martin F."/>
        </authorList>
    </citation>
    <scope>NUCLEOTIDE SEQUENCE [LARGE SCALE GENOMIC DNA]</scope>
    <source>
        <strain evidence="1 2">FD-317 M1</strain>
    </source>
</reference>
<evidence type="ECO:0000313" key="2">
    <source>
        <dbReference type="Proteomes" id="UP000053593"/>
    </source>
</evidence>
<dbReference type="Proteomes" id="UP000053593">
    <property type="component" value="Unassembled WGS sequence"/>
</dbReference>
<protein>
    <recommendedName>
        <fullName evidence="3">Ankyrin</fullName>
    </recommendedName>
</protein>
<dbReference type="InterPro" id="IPR036770">
    <property type="entry name" value="Ankyrin_rpt-contain_sf"/>
</dbReference>
<gene>
    <name evidence="1" type="ORF">GYMLUDRAFT_242875</name>
</gene>
<accession>A0A0D0CHR5</accession>
<dbReference type="InterPro" id="IPR002110">
    <property type="entry name" value="Ankyrin_rpt"/>
</dbReference>
<evidence type="ECO:0000313" key="1">
    <source>
        <dbReference type="EMBL" id="KIK62189.1"/>
    </source>
</evidence>
<dbReference type="Pfam" id="PF12796">
    <property type="entry name" value="Ank_2"/>
    <property type="match status" value="1"/>
</dbReference>
<dbReference type="Gene3D" id="1.25.40.20">
    <property type="entry name" value="Ankyrin repeat-containing domain"/>
    <property type="match status" value="1"/>
</dbReference>